<dbReference type="InterPro" id="IPR016064">
    <property type="entry name" value="NAD/diacylglycerol_kinase_sf"/>
</dbReference>
<dbReference type="STRING" id="48467.SAMN02745166_00674"/>
<dbReference type="Proteomes" id="UP000190774">
    <property type="component" value="Unassembled WGS sequence"/>
</dbReference>
<keyword evidence="10" id="KW-0594">Phospholipid biosynthesis</keyword>
<evidence type="ECO:0000256" key="4">
    <source>
        <dbReference type="ARBA" id="ARBA00022723"/>
    </source>
</evidence>
<evidence type="ECO:0000313" key="13">
    <source>
        <dbReference type="EMBL" id="SKA80738.1"/>
    </source>
</evidence>
<evidence type="ECO:0000256" key="5">
    <source>
        <dbReference type="ARBA" id="ARBA00022741"/>
    </source>
</evidence>
<keyword evidence="4" id="KW-0479">Metal-binding</keyword>
<dbReference type="PANTHER" id="PTHR12358">
    <property type="entry name" value="SPHINGOSINE KINASE"/>
    <property type="match status" value="1"/>
</dbReference>
<gene>
    <name evidence="13" type="ORF">SAMN02745166_00674</name>
</gene>
<evidence type="ECO:0000256" key="2">
    <source>
        <dbReference type="ARBA" id="ARBA00022516"/>
    </source>
</evidence>
<evidence type="ECO:0000256" key="9">
    <source>
        <dbReference type="ARBA" id="ARBA00023098"/>
    </source>
</evidence>
<dbReference type="GO" id="GO:0005524">
    <property type="term" value="F:ATP binding"/>
    <property type="evidence" value="ECO:0007669"/>
    <property type="project" value="UniProtKB-KW"/>
</dbReference>
<evidence type="ECO:0000259" key="12">
    <source>
        <dbReference type="PROSITE" id="PS50146"/>
    </source>
</evidence>
<keyword evidence="5" id="KW-0547">Nucleotide-binding</keyword>
<dbReference type="PROSITE" id="PS50146">
    <property type="entry name" value="DAGK"/>
    <property type="match status" value="1"/>
</dbReference>
<dbReference type="PANTHER" id="PTHR12358:SF106">
    <property type="entry name" value="LIPID KINASE YEGS"/>
    <property type="match status" value="1"/>
</dbReference>
<dbReference type="Gene3D" id="2.60.200.40">
    <property type="match status" value="1"/>
</dbReference>
<keyword evidence="3" id="KW-0808">Transferase</keyword>
<dbReference type="GO" id="GO:0005886">
    <property type="term" value="C:plasma membrane"/>
    <property type="evidence" value="ECO:0007669"/>
    <property type="project" value="TreeGrafter"/>
</dbReference>
<keyword evidence="9" id="KW-0443">Lipid metabolism</keyword>
<accession>A0A1T4WV48</accession>
<evidence type="ECO:0000256" key="3">
    <source>
        <dbReference type="ARBA" id="ARBA00022679"/>
    </source>
</evidence>
<dbReference type="InterPro" id="IPR017438">
    <property type="entry name" value="ATP-NAD_kinase_N"/>
</dbReference>
<keyword evidence="7" id="KW-0067">ATP-binding</keyword>
<keyword evidence="8" id="KW-0460">Magnesium</keyword>
<dbReference type="Gene3D" id="3.40.50.10330">
    <property type="entry name" value="Probable inorganic polyphosphate/atp-NAD kinase, domain 1"/>
    <property type="match status" value="1"/>
</dbReference>
<sequence length="296" mass="31766">MPARIPVILNPAARSTQAAAREQAIRALTPEPELVLTAGPGQATELAEKLAREGHPLVIAAGGDGTMNEVLQGICRVNAERPPGEKHTALGVLPVGTMNVFSVELGLPSQDIAACWRQLSSHRFREVDLWLANDQYFVQLAGVGFDAEIIQETSWESKKRFGPLSYVMSAMQVLTRQPPVLSVNVEGRPPLVGSVVLVGAGKRYGGPVPVFPKASNQDGLLDVLVFRGLGGWEFAQMLRAILEGGYEPAEDIDYLQLREFTVTASPDAPLEVDGELAPGSTPVVFKPAPFKLQVAV</sequence>
<dbReference type="GO" id="GO:0046872">
    <property type="term" value="F:metal ion binding"/>
    <property type="evidence" value="ECO:0007669"/>
    <property type="project" value="UniProtKB-KW"/>
</dbReference>
<evidence type="ECO:0000313" key="14">
    <source>
        <dbReference type="Proteomes" id="UP000190774"/>
    </source>
</evidence>
<keyword evidence="14" id="KW-1185">Reference proteome</keyword>
<evidence type="ECO:0000256" key="11">
    <source>
        <dbReference type="ARBA" id="ARBA00023264"/>
    </source>
</evidence>
<evidence type="ECO:0000256" key="6">
    <source>
        <dbReference type="ARBA" id="ARBA00022777"/>
    </source>
</evidence>
<dbReference type="GO" id="GO:0004143">
    <property type="term" value="F:ATP-dependent diacylglycerol kinase activity"/>
    <property type="evidence" value="ECO:0007669"/>
    <property type="project" value="TreeGrafter"/>
</dbReference>
<dbReference type="AlphaFoldDB" id="A0A1T4WV48"/>
<evidence type="ECO:0000256" key="10">
    <source>
        <dbReference type="ARBA" id="ARBA00023209"/>
    </source>
</evidence>
<dbReference type="RefSeq" id="WP_078811887.1">
    <property type="nucleotide sequence ID" value="NZ_FUYE01000002.1"/>
</dbReference>
<keyword evidence="11" id="KW-1208">Phospholipid metabolism</keyword>
<reference evidence="14" key="1">
    <citation type="submission" date="2017-02" db="EMBL/GenBank/DDBJ databases">
        <authorList>
            <person name="Varghese N."/>
            <person name="Submissions S."/>
        </authorList>
    </citation>
    <scope>NUCLEOTIDE SEQUENCE [LARGE SCALE GENOMIC DNA]</scope>
    <source>
        <strain evidence="14">ATCC 700200</strain>
    </source>
</reference>
<dbReference type="Pfam" id="PF00781">
    <property type="entry name" value="DAGK_cat"/>
    <property type="match status" value="1"/>
</dbReference>
<dbReference type="InterPro" id="IPR005218">
    <property type="entry name" value="Diacylglycerol/lipid_kinase"/>
</dbReference>
<comment type="cofactor">
    <cofactor evidence="1">
        <name>Mg(2+)</name>
        <dbReference type="ChEBI" id="CHEBI:18420"/>
    </cofactor>
</comment>
<dbReference type="GO" id="GO:0008654">
    <property type="term" value="P:phospholipid biosynthetic process"/>
    <property type="evidence" value="ECO:0007669"/>
    <property type="project" value="UniProtKB-KW"/>
</dbReference>
<keyword evidence="6 13" id="KW-0418">Kinase</keyword>
<feature type="domain" description="DAGKc" evidence="12">
    <location>
        <begin position="1"/>
        <end position="136"/>
    </location>
</feature>
<dbReference type="EMBL" id="FUYE01000002">
    <property type="protein sequence ID" value="SKA80738.1"/>
    <property type="molecule type" value="Genomic_DNA"/>
</dbReference>
<evidence type="ECO:0000256" key="1">
    <source>
        <dbReference type="ARBA" id="ARBA00001946"/>
    </source>
</evidence>
<dbReference type="NCBIfam" id="TIGR00147">
    <property type="entry name" value="YegS/Rv2252/BmrU family lipid kinase"/>
    <property type="match status" value="1"/>
</dbReference>
<protein>
    <submittedName>
        <fullName evidence="13">Lipid kinase, YegS/Rv2252/BmrU family</fullName>
    </submittedName>
</protein>
<proteinExistence type="predicted"/>
<name>A0A1T4WV48_9BACT</name>
<dbReference type="InterPro" id="IPR050187">
    <property type="entry name" value="Lipid_Phosphate_FormReg"/>
</dbReference>
<evidence type="ECO:0000256" key="8">
    <source>
        <dbReference type="ARBA" id="ARBA00022842"/>
    </source>
</evidence>
<dbReference type="Pfam" id="PF19279">
    <property type="entry name" value="YegS_C"/>
    <property type="match status" value="1"/>
</dbReference>
<dbReference type="InterPro" id="IPR045540">
    <property type="entry name" value="YegS/DAGK_C"/>
</dbReference>
<dbReference type="SUPFAM" id="SSF111331">
    <property type="entry name" value="NAD kinase/diacylglycerol kinase-like"/>
    <property type="match status" value="1"/>
</dbReference>
<dbReference type="InterPro" id="IPR001206">
    <property type="entry name" value="Diacylglycerol_kinase_cat_dom"/>
</dbReference>
<dbReference type="SMART" id="SM00046">
    <property type="entry name" value="DAGKc"/>
    <property type="match status" value="1"/>
</dbReference>
<organism evidence="13 14">
    <name type="scientific">Prosthecobacter debontii</name>
    <dbReference type="NCBI Taxonomy" id="48467"/>
    <lineage>
        <taxon>Bacteria</taxon>
        <taxon>Pseudomonadati</taxon>
        <taxon>Verrucomicrobiota</taxon>
        <taxon>Verrucomicrobiia</taxon>
        <taxon>Verrucomicrobiales</taxon>
        <taxon>Verrucomicrobiaceae</taxon>
        <taxon>Prosthecobacter</taxon>
    </lineage>
</organism>
<evidence type="ECO:0000256" key="7">
    <source>
        <dbReference type="ARBA" id="ARBA00022840"/>
    </source>
</evidence>
<dbReference type="OrthoDB" id="9786026at2"/>
<keyword evidence="2" id="KW-0444">Lipid biosynthesis</keyword>